<feature type="region of interest" description="Disordered" evidence="3">
    <location>
        <begin position="1"/>
        <end position="37"/>
    </location>
</feature>
<evidence type="ECO:0000256" key="3">
    <source>
        <dbReference type="SAM" id="MobiDB-lite"/>
    </source>
</evidence>
<dbReference type="SMART" id="SM00753">
    <property type="entry name" value="PAM"/>
    <property type="match status" value="1"/>
</dbReference>
<feature type="domain" description="PCI" evidence="4">
    <location>
        <begin position="283"/>
        <end position="463"/>
    </location>
</feature>
<evidence type="ECO:0000256" key="2">
    <source>
        <dbReference type="ARBA" id="ARBA00022942"/>
    </source>
</evidence>
<dbReference type="Pfam" id="PF08375">
    <property type="entry name" value="Rpn3_C"/>
    <property type="match status" value="1"/>
</dbReference>
<evidence type="ECO:0000313" key="5">
    <source>
        <dbReference type="EMBL" id="KAG7571407.1"/>
    </source>
</evidence>
<feature type="region of interest" description="Disordered" evidence="3">
    <location>
        <begin position="126"/>
        <end position="152"/>
    </location>
</feature>
<keyword evidence="2" id="KW-0647">Proteasome</keyword>
<dbReference type="GO" id="GO:0042176">
    <property type="term" value="P:regulation of protein catabolic process"/>
    <property type="evidence" value="ECO:0007669"/>
    <property type="project" value="InterPro"/>
</dbReference>
<dbReference type="InterPro" id="IPR050756">
    <property type="entry name" value="CSN3"/>
</dbReference>
<sequence>MDSGAPPSKEEVTQGIDTRTDAQKDKQETSTKDVKPTPLTVPQEIKQNLTLINRAVHNLEPRFTARVLRTLTGLRKKVYREALQEVVNDVYPKSSKSPAQLLPLISLLPTESSKLAASSSSITKGTQAMEIDETSKTTTTTTAGDSKAATKSTGEVLPESDVYVRLLLILGLIDVKEVEKAFDLAKETTTYIQSLNRRSMDHLAAKVWFYLARCAELLKRDEEVRSLLLAAHSTASLRNDEDVQATLLNALLRNYFNSGAYDQADKLLSKTSFPESAGNPQLARYLFYLGRIRAIQLNYTEAHTHLQHAIRRAPSETVAPGFMQTVYKYFVVVELLMGDIPERSVFRRPVLRKALSPYFQLVQAVRIGDLEAFQNVLTTHASKFASDGTHSLIVRLRHNVIKTALRMISLAYSRISLKDVCLKLHLDSEEDTEYIVAKAIRDGVIDAEVDHAQGWMKSREGGNVYETDEPQKAFQQRIEFCMNLHNESVKAMRYLLNANKPVGEDSELARERKLDIEAALAEAAEDDDMDM</sequence>
<dbReference type="GO" id="GO:0008541">
    <property type="term" value="C:proteasome regulatory particle, lid subcomplex"/>
    <property type="evidence" value="ECO:0007669"/>
    <property type="project" value="TreeGrafter"/>
</dbReference>
<comment type="similarity">
    <text evidence="1">Belongs to the proteasome subunit S3 family.</text>
</comment>
<dbReference type="InterPro" id="IPR057985">
    <property type="entry name" value="TPR_PSMD3_N"/>
</dbReference>
<dbReference type="PANTHER" id="PTHR10758">
    <property type="entry name" value="26S PROTEASOME NON-ATPASE REGULATORY SUBUNIT 3/COP9 SIGNALOSOME COMPLEX SUBUNIT 3"/>
    <property type="match status" value="1"/>
</dbReference>
<dbReference type="Proteomes" id="UP000812966">
    <property type="component" value="Unassembled WGS sequence"/>
</dbReference>
<dbReference type="GO" id="GO:0030234">
    <property type="term" value="F:enzyme regulator activity"/>
    <property type="evidence" value="ECO:0007669"/>
    <property type="project" value="InterPro"/>
</dbReference>
<dbReference type="AlphaFoldDB" id="A0A8K0NTK6"/>
<organism evidence="5 6">
    <name type="scientific">Filobasidium floriforme</name>
    <dbReference type="NCBI Taxonomy" id="5210"/>
    <lineage>
        <taxon>Eukaryota</taxon>
        <taxon>Fungi</taxon>
        <taxon>Dikarya</taxon>
        <taxon>Basidiomycota</taxon>
        <taxon>Agaricomycotina</taxon>
        <taxon>Tremellomycetes</taxon>
        <taxon>Filobasidiales</taxon>
        <taxon>Filobasidiaceae</taxon>
        <taxon>Filobasidium</taxon>
    </lineage>
</organism>
<dbReference type="InterPro" id="IPR011990">
    <property type="entry name" value="TPR-like_helical_dom_sf"/>
</dbReference>
<dbReference type="PANTHER" id="PTHR10758:SF2">
    <property type="entry name" value="26S PROTEASOME NON-ATPASE REGULATORY SUBUNIT 3"/>
    <property type="match status" value="1"/>
</dbReference>
<dbReference type="InterPro" id="IPR013586">
    <property type="entry name" value="PSMD3_C"/>
</dbReference>
<dbReference type="SUPFAM" id="SSF46785">
    <property type="entry name" value="Winged helix' DNA-binding domain"/>
    <property type="match status" value="1"/>
</dbReference>
<evidence type="ECO:0000256" key="1">
    <source>
        <dbReference type="ARBA" id="ARBA00007912"/>
    </source>
</evidence>
<evidence type="ECO:0000313" key="6">
    <source>
        <dbReference type="Proteomes" id="UP000812966"/>
    </source>
</evidence>
<evidence type="ECO:0000259" key="4">
    <source>
        <dbReference type="PROSITE" id="PS50250"/>
    </source>
</evidence>
<dbReference type="InterPro" id="IPR000717">
    <property type="entry name" value="PCI_dom"/>
</dbReference>
<dbReference type="Pfam" id="PF01399">
    <property type="entry name" value="PCI"/>
    <property type="match status" value="1"/>
</dbReference>
<dbReference type="SMART" id="SM00088">
    <property type="entry name" value="PINT"/>
    <property type="match status" value="1"/>
</dbReference>
<dbReference type="Gene3D" id="1.25.40.10">
    <property type="entry name" value="Tetratricopeptide repeat domain"/>
    <property type="match status" value="1"/>
</dbReference>
<dbReference type="EMBL" id="JABELV010000007">
    <property type="protein sequence ID" value="KAG7571407.1"/>
    <property type="molecule type" value="Genomic_DNA"/>
</dbReference>
<proteinExistence type="inferred from homology"/>
<comment type="caution">
    <text evidence="5">The sequence shown here is derived from an EMBL/GenBank/DDBJ whole genome shotgun (WGS) entry which is preliminary data.</text>
</comment>
<dbReference type="Pfam" id="PF25573">
    <property type="entry name" value="TPR_PSMD3_N"/>
    <property type="match status" value="1"/>
</dbReference>
<gene>
    <name evidence="5" type="ORF">FFLO_00590</name>
</gene>
<dbReference type="GO" id="GO:0006511">
    <property type="term" value="P:ubiquitin-dependent protein catabolic process"/>
    <property type="evidence" value="ECO:0007669"/>
    <property type="project" value="TreeGrafter"/>
</dbReference>
<accession>A0A8K0NTK6</accession>
<feature type="compositionally biased region" description="Basic and acidic residues" evidence="3">
    <location>
        <begin position="8"/>
        <end position="35"/>
    </location>
</feature>
<name>A0A8K0NTK6_9TREE</name>
<keyword evidence="6" id="KW-1185">Reference proteome</keyword>
<dbReference type="PROSITE" id="PS50250">
    <property type="entry name" value="PCI"/>
    <property type="match status" value="1"/>
</dbReference>
<dbReference type="InterPro" id="IPR036390">
    <property type="entry name" value="WH_DNA-bd_sf"/>
</dbReference>
<dbReference type="SUPFAM" id="SSF48452">
    <property type="entry name" value="TPR-like"/>
    <property type="match status" value="1"/>
</dbReference>
<feature type="compositionally biased region" description="Low complexity" evidence="3">
    <location>
        <begin position="136"/>
        <end position="152"/>
    </location>
</feature>
<reference evidence="5" key="1">
    <citation type="submission" date="2020-04" db="EMBL/GenBank/DDBJ databases">
        <title>Analysis of mating type loci in Filobasidium floriforme.</title>
        <authorList>
            <person name="Nowrousian M."/>
        </authorList>
    </citation>
    <scope>NUCLEOTIDE SEQUENCE</scope>
    <source>
        <strain evidence="5">CBS 6242</strain>
    </source>
</reference>
<protein>
    <recommendedName>
        <fullName evidence="4">PCI domain-containing protein</fullName>
    </recommendedName>
</protein>